<evidence type="ECO:0000256" key="12">
    <source>
        <dbReference type="RuleBase" id="RU004165"/>
    </source>
</evidence>
<evidence type="ECO:0000256" key="9">
    <source>
        <dbReference type="PIRSR" id="PIRSR035805-1"/>
    </source>
</evidence>
<dbReference type="PANTHER" id="PTHR11441:SF0">
    <property type="entry name" value="THYMIDINE KINASE, CYTOSOLIC"/>
    <property type="match status" value="1"/>
</dbReference>
<comment type="similarity">
    <text evidence="1 8 12">Belongs to the thymidine kinase family.</text>
</comment>
<evidence type="ECO:0000313" key="14">
    <source>
        <dbReference type="Proteomes" id="UP000177942"/>
    </source>
</evidence>
<comment type="catalytic activity">
    <reaction evidence="8 11">
        <text>thymidine + ATP = dTMP + ADP + H(+)</text>
        <dbReference type="Rhea" id="RHEA:19129"/>
        <dbReference type="ChEBI" id="CHEBI:15378"/>
        <dbReference type="ChEBI" id="CHEBI:17748"/>
        <dbReference type="ChEBI" id="CHEBI:30616"/>
        <dbReference type="ChEBI" id="CHEBI:63528"/>
        <dbReference type="ChEBI" id="CHEBI:456216"/>
        <dbReference type="EC" id="2.7.1.21"/>
    </reaction>
</comment>
<dbReference type="GO" id="GO:0046104">
    <property type="term" value="P:thymidine metabolic process"/>
    <property type="evidence" value="ECO:0007669"/>
    <property type="project" value="TreeGrafter"/>
</dbReference>
<dbReference type="STRING" id="1798407.A3A16_00525"/>
<dbReference type="InterPro" id="IPR001267">
    <property type="entry name" value="Thymidine_kinase"/>
</dbReference>
<keyword evidence="6 8" id="KW-0418">Kinase</keyword>
<dbReference type="GO" id="GO:0005829">
    <property type="term" value="C:cytosol"/>
    <property type="evidence" value="ECO:0007669"/>
    <property type="project" value="TreeGrafter"/>
</dbReference>
<dbReference type="EMBL" id="MHJJ01000014">
    <property type="protein sequence ID" value="OGY65164.1"/>
    <property type="molecule type" value="Genomic_DNA"/>
</dbReference>
<evidence type="ECO:0000256" key="4">
    <source>
        <dbReference type="ARBA" id="ARBA00022679"/>
    </source>
</evidence>
<comment type="caution">
    <text evidence="13">The sequence shown here is derived from an EMBL/GenBank/DDBJ whole genome shotgun (WGS) entry which is preliminary data.</text>
</comment>
<dbReference type="InterPro" id="IPR027417">
    <property type="entry name" value="P-loop_NTPase"/>
</dbReference>
<comment type="subcellular location">
    <subcellularLocation>
        <location evidence="8">Cytoplasm</location>
    </subcellularLocation>
</comment>
<dbReference type="Gene3D" id="3.30.60.20">
    <property type="match status" value="1"/>
</dbReference>
<evidence type="ECO:0000256" key="11">
    <source>
        <dbReference type="RuleBase" id="RU000544"/>
    </source>
</evidence>
<keyword evidence="7 8" id="KW-0067">ATP-binding</keyword>
<dbReference type="Proteomes" id="UP000177942">
    <property type="component" value="Unassembled WGS sequence"/>
</dbReference>
<dbReference type="HAMAP" id="MF_00124">
    <property type="entry name" value="Thymidine_kinase"/>
    <property type="match status" value="1"/>
</dbReference>
<dbReference type="PIRSF" id="PIRSF035805">
    <property type="entry name" value="TK_cell"/>
    <property type="match status" value="1"/>
</dbReference>
<feature type="active site" description="Proton acceptor" evidence="8 9">
    <location>
        <position position="94"/>
    </location>
</feature>
<evidence type="ECO:0000313" key="13">
    <source>
        <dbReference type="EMBL" id="OGY65164.1"/>
    </source>
</evidence>
<feature type="binding site" evidence="8">
    <location>
        <begin position="93"/>
        <end position="96"/>
    </location>
    <ligand>
        <name>ATP</name>
        <dbReference type="ChEBI" id="CHEBI:30616"/>
    </ligand>
</feature>
<keyword evidence="3 8" id="KW-0237">DNA synthesis</keyword>
<dbReference type="Pfam" id="PF00265">
    <property type="entry name" value="TK"/>
    <property type="match status" value="1"/>
</dbReference>
<gene>
    <name evidence="8" type="primary">tdk</name>
    <name evidence="13" type="ORF">A3A16_00525</name>
</gene>
<evidence type="ECO:0000256" key="2">
    <source>
        <dbReference type="ARBA" id="ARBA00012118"/>
    </source>
</evidence>
<keyword evidence="8" id="KW-0963">Cytoplasm</keyword>
<proteinExistence type="inferred from homology"/>
<dbReference type="SUPFAM" id="SSF52540">
    <property type="entry name" value="P-loop containing nucleoside triphosphate hydrolases"/>
    <property type="match status" value="1"/>
</dbReference>
<keyword evidence="5 8" id="KW-0547">Nucleotide-binding</keyword>
<dbReference type="SUPFAM" id="SSF57716">
    <property type="entry name" value="Glucocorticoid receptor-like (DNA-binding domain)"/>
    <property type="match status" value="1"/>
</dbReference>
<dbReference type="PANTHER" id="PTHR11441">
    <property type="entry name" value="THYMIDINE KINASE"/>
    <property type="match status" value="1"/>
</dbReference>
<sequence length="203" mass="22610">MNKKITRGKLTVITGTMFSGKTDELIRRIKRLREYGGRKVIVFKPSIDTRSQRGFIESADGNKMAAHEIETDKPEKMLRILGRTRHFNVAAMDEVQFFSAASNLHLVVSEICAAGYDVIAAGLDLDFRGEPFGSTPLLMALADGIDRRDAAHCGRCKKPARLPQRLIRGKPAAYHAPLIRVGGKETYEVRCYKCHELPGKPSL</sequence>
<protein>
    <recommendedName>
        <fullName evidence="2 8">Thymidine kinase</fullName>
        <ecNumber evidence="2 8">2.7.1.21</ecNumber>
    </recommendedName>
</protein>
<feature type="binding site" evidence="10">
    <location>
        <begin position="179"/>
        <end position="182"/>
    </location>
    <ligand>
        <name>substrate</name>
    </ligand>
</feature>
<dbReference type="EC" id="2.7.1.21" evidence="2 8"/>
<evidence type="ECO:0000256" key="10">
    <source>
        <dbReference type="PIRSR" id="PIRSR035805-2"/>
    </source>
</evidence>
<dbReference type="AlphaFoldDB" id="A0A1G1ZKU0"/>
<feature type="binding site" evidence="10">
    <location>
        <position position="187"/>
    </location>
    <ligand>
        <name>substrate</name>
    </ligand>
</feature>
<dbReference type="Gene3D" id="3.40.50.300">
    <property type="entry name" value="P-loop containing nucleotide triphosphate hydrolases"/>
    <property type="match status" value="1"/>
</dbReference>
<evidence type="ECO:0000256" key="7">
    <source>
        <dbReference type="ARBA" id="ARBA00022840"/>
    </source>
</evidence>
<dbReference type="GO" id="GO:0071897">
    <property type="term" value="P:DNA biosynthetic process"/>
    <property type="evidence" value="ECO:0007669"/>
    <property type="project" value="UniProtKB-KW"/>
</dbReference>
<accession>A0A1G1ZKU0</accession>
<dbReference type="NCBIfam" id="NF003296">
    <property type="entry name" value="PRK04296.1-1"/>
    <property type="match status" value="1"/>
</dbReference>
<keyword evidence="4 8" id="KW-0808">Transferase</keyword>
<evidence type="ECO:0000256" key="6">
    <source>
        <dbReference type="ARBA" id="ARBA00022777"/>
    </source>
</evidence>
<evidence type="ECO:0000256" key="3">
    <source>
        <dbReference type="ARBA" id="ARBA00022634"/>
    </source>
</evidence>
<name>A0A1G1ZKU0_9BACT</name>
<comment type="subunit">
    <text evidence="8">Homotetramer.</text>
</comment>
<dbReference type="GO" id="GO:0005524">
    <property type="term" value="F:ATP binding"/>
    <property type="evidence" value="ECO:0007669"/>
    <property type="project" value="UniProtKB-UniRule"/>
</dbReference>
<reference evidence="13 14" key="1">
    <citation type="journal article" date="2016" name="Nat. Commun.">
        <title>Thousands of microbial genomes shed light on interconnected biogeochemical processes in an aquifer system.</title>
        <authorList>
            <person name="Anantharaman K."/>
            <person name="Brown C.T."/>
            <person name="Hug L.A."/>
            <person name="Sharon I."/>
            <person name="Castelle C.J."/>
            <person name="Probst A.J."/>
            <person name="Thomas B.C."/>
            <person name="Singh A."/>
            <person name="Wilkins M.J."/>
            <person name="Karaoz U."/>
            <person name="Brodie E.L."/>
            <person name="Williams K.H."/>
            <person name="Hubbard S.S."/>
            <person name="Banfield J.F."/>
        </authorList>
    </citation>
    <scope>NUCLEOTIDE SEQUENCE [LARGE SCALE GENOMIC DNA]</scope>
</reference>
<evidence type="ECO:0000256" key="1">
    <source>
        <dbReference type="ARBA" id="ARBA00007587"/>
    </source>
</evidence>
<dbReference type="GO" id="GO:0004797">
    <property type="term" value="F:thymidine kinase activity"/>
    <property type="evidence" value="ECO:0007669"/>
    <property type="project" value="UniProtKB-UniRule"/>
</dbReference>
<organism evidence="13 14">
    <name type="scientific">Candidatus Harrisonbacteria bacterium RIFCSPLOWO2_01_FULL_44_18</name>
    <dbReference type="NCBI Taxonomy" id="1798407"/>
    <lineage>
        <taxon>Bacteria</taxon>
        <taxon>Candidatus Harrisoniibacteriota</taxon>
    </lineage>
</organism>
<comment type="caution">
    <text evidence="8">Lacks conserved residue(s) required for the propagation of feature annotation.</text>
</comment>
<evidence type="ECO:0000256" key="5">
    <source>
        <dbReference type="ARBA" id="ARBA00022741"/>
    </source>
</evidence>
<evidence type="ECO:0000256" key="8">
    <source>
        <dbReference type="HAMAP-Rule" id="MF_00124"/>
    </source>
</evidence>
<feature type="binding site" evidence="8">
    <location>
        <begin position="15"/>
        <end position="22"/>
    </location>
    <ligand>
        <name>ATP</name>
        <dbReference type="ChEBI" id="CHEBI:30616"/>
    </ligand>
</feature>